<evidence type="ECO:0000256" key="1">
    <source>
        <dbReference type="ARBA" id="ARBA00001974"/>
    </source>
</evidence>
<dbReference type="InterPro" id="IPR016167">
    <property type="entry name" value="FAD-bd_PCMH_sub1"/>
</dbReference>
<evidence type="ECO:0000313" key="8">
    <source>
        <dbReference type="Proteomes" id="UP000316639"/>
    </source>
</evidence>
<reference evidence="7 8" key="1">
    <citation type="submission" date="2019-07" db="EMBL/GenBank/DDBJ databases">
        <title>Lentzea xizangensis sp. nov., isolated from Qinghai-Tibetan Plateau Soils.</title>
        <authorList>
            <person name="Huang J."/>
        </authorList>
    </citation>
    <scope>NUCLEOTIDE SEQUENCE [LARGE SCALE GENOMIC DNA]</scope>
    <source>
        <strain evidence="7 8">FXJ1.1311</strain>
    </source>
</reference>
<dbReference type="Gene3D" id="3.30.43.10">
    <property type="entry name" value="Uridine Diphospho-n-acetylenolpyruvylglucosamine Reductase, domain 2"/>
    <property type="match status" value="1"/>
</dbReference>
<evidence type="ECO:0000259" key="6">
    <source>
        <dbReference type="PROSITE" id="PS51387"/>
    </source>
</evidence>
<comment type="caution">
    <text evidence="7">The sequence shown here is derived from an EMBL/GenBank/DDBJ whole genome shotgun (WGS) entry which is preliminary data.</text>
</comment>
<dbReference type="PROSITE" id="PS51387">
    <property type="entry name" value="FAD_PCMH"/>
    <property type="match status" value="1"/>
</dbReference>
<dbReference type="SUPFAM" id="SSF56176">
    <property type="entry name" value="FAD-binding/transporter-associated domain-like"/>
    <property type="match status" value="1"/>
</dbReference>
<dbReference type="Gene3D" id="3.40.462.20">
    <property type="match status" value="1"/>
</dbReference>
<dbReference type="InterPro" id="IPR050416">
    <property type="entry name" value="FAD-linked_Oxidoreductase"/>
</dbReference>
<dbReference type="OrthoDB" id="9775082at2"/>
<proteinExistence type="inferred from homology"/>
<dbReference type="Pfam" id="PF01565">
    <property type="entry name" value="FAD_binding_4"/>
    <property type="match status" value="1"/>
</dbReference>
<evidence type="ECO:0000256" key="2">
    <source>
        <dbReference type="ARBA" id="ARBA00005466"/>
    </source>
</evidence>
<keyword evidence="5" id="KW-0560">Oxidoreductase</keyword>
<dbReference type="InterPro" id="IPR006094">
    <property type="entry name" value="Oxid_FAD_bind_N"/>
</dbReference>
<sequence length="447" mass="48199">MPDLVFPDDDRYALSRSQFIGRPQEVLPQAIARCKNADDVREALELARHEGWEFAIRGGGHSNACHSSSSGLVLDLSPADEITFDGTRVTVGAGVRVGQVAQHLAPHERLVPSGSCPSVGLVGAALGGGFGSHGRQHGLTCDHLESVEIVLADGRVITADADHEPDLFWALRGAGGGNFGVVTKAVFRTVSSPARTHVRLAWPIAHAPELIRRWQRWPQPDDVSLELILLSPDHPDDPQQVVIIGAVQDDEHTGFLDIPPDLVETARVSRAGAAQLHPTPYSAVSLDPIAIPLTTDRPGMCTSKTEFFDDPLPDDAIDALLAHFTAGRVHGELREVAFTPWGGAYGRVPSGATAFAHRDAAYLVKHTVLVGPVGAARRGHEALDWLARSWQLTHPHGTGRSYANFPDPALDNALTSYYSTNLDRLTAVKAAYDPENFFRFAQSLELG</sequence>
<name>A0A563EU48_9PSEU</name>
<dbReference type="Pfam" id="PF08031">
    <property type="entry name" value="BBE"/>
    <property type="match status" value="1"/>
</dbReference>
<evidence type="ECO:0000256" key="5">
    <source>
        <dbReference type="ARBA" id="ARBA00023002"/>
    </source>
</evidence>
<dbReference type="PANTHER" id="PTHR42973:SF39">
    <property type="entry name" value="FAD-BINDING PCMH-TYPE DOMAIN-CONTAINING PROTEIN"/>
    <property type="match status" value="1"/>
</dbReference>
<feature type="domain" description="FAD-binding PCMH-type" evidence="6">
    <location>
        <begin position="19"/>
        <end position="192"/>
    </location>
</feature>
<comment type="similarity">
    <text evidence="2">Belongs to the oxygen-dependent FAD-linked oxidoreductase family.</text>
</comment>
<organism evidence="7 8">
    <name type="scientific">Lentzea tibetensis</name>
    <dbReference type="NCBI Taxonomy" id="2591470"/>
    <lineage>
        <taxon>Bacteria</taxon>
        <taxon>Bacillati</taxon>
        <taxon>Actinomycetota</taxon>
        <taxon>Actinomycetes</taxon>
        <taxon>Pseudonocardiales</taxon>
        <taxon>Pseudonocardiaceae</taxon>
        <taxon>Lentzea</taxon>
    </lineage>
</organism>
<comment type="cofactor">
    <cofactor evidence="1">
        <name>FAD</name>
        <dbReference type="ChEBI" id="CHEBI:57692"/>
    </cofactor>
</comment>
<evidence type="ECO:0000256" key="3">
    <source>
        <dbReference type="ARBA" id="ARBA00022630"/>
    </source>
</evidence>
<accession>A0A563EU48</accession>
<evidence type="ECO:0000256" key="4">
    <source>
        <dbReference type="ARBA" id="ARBA00022827"/>
    </source>
</evidence>
<evidence type="ECO:0000313" key="7">
    <source>
        <dbReference type="EMBL" id="TWP50654.1"/>
    </source>
</evidence>
<dbReference type="InterPro" id="IPR036318">
    <property type="entry name" value="FAD-bd_PCMH-like_sf"/>
</dbReference>
<dbReference type="EMBL" id="VOBR01000011">
    <property type="protein sequence ID" value="TWP50654.1"/>
    <property type="molecule type" value="Genomic_DNA"/>
</dbReference>
<dbReference type="InterPro" id="IPR016169">
    <property type="entry name" value="FAD-bd_PCMH_sub2"/>
</dbReference>
<keyword evidence="3" id="KW-0285">Flavoprotein</keyword>
<dbReference type="GO" id="GO:0071949">
    <property type="term" value="F:FAD binding"/>
    <property type="evidence" value="ECO:0007669"/>
    <property type="project" value="InterPro"/>
</dbReference>
<dbReference type="AlphaFoldDB" id="A0A563EU48"/>
<dbReference type="GO" id="GO:0016491">
    <property type="term" value="F:oxidoreductase activity"/>
    <property type="evidence" value="ECO:0007669"/>
    <property type="project" value="UniProtKB-KW"/>
</dbReference>
<protein>
    <submittedName>
        <fullName evidence="7">FAD-binding oxidoreductase</fullName>
    </submittedName>
</protein>
<gene>
    <name evidence="7" type="ORF">FKR81_18750</name>
</gene>
<dbReference type="PANTHER" id="PTHR42973">
    <property type="entry name" value="BINDING OXIDOREDUCTASE, PUTATIVE (AFU_ORTHOLOGUE AFUA_1G17690)-RELATED"/>
    <property type="match status" value="1"/>
</dbReference>
<dbReference type="InterPro" id="IPR016166">
    <property type="entry name" value="FAD-bd_PCMH"/>
</dbReference>
<dbReference type="InterPro" id="IPR012951">
    <property type="entry name" value="BBE"/>
</dbReference>
<dbReference type="Gene3D" id="3.30.465.10">
    <property type="match status" value="1"/>
</dbReference>
<dbReference type="Proteomes" id="UP000316639">
    <property type="component" value="Unassembled WGS sequence"/>
</dbReference>
<dbReference type="RefSeq" id="WP_146353374.1">
    <property type="nucleotide sequence ID" value="NZ_VOBR01000011.1"/>
</dbReference>
<keyword evidence="8" id="KW-1185">Reference proteome</keyword>
<keyword evidence="4" id="KW-0274">FAD</keyword>